<proteinExistence type="predicted"/>
<evidence type="ECO:0000256" key="1">
    <source>
        <dbReference type="ARBA" id="ARBA00004370"/>
    </source>
</evidence>
<dbReference type="InterPro" id="IPR051165">
    <property type="entry name" value="Multifunctional_ANK_Repeat"/>
</dbReference>
<dbReference type="Gene3D" id="2.60.220.30">
    <property type="match status" value="1"/>
</dbReference>
<dbReference type="Proteomes" id="UP000695022">
    <property type="component" value="Unplaced"/>
</dbReference>
<keyword evidence="2" id="KW-0677">Repeat</keyword>
<dbReference type="InterPro" id="IPR040745">
    <property type="entry name" value="Ankyrin_UPA"/>
</dbReference>
<sequence length="142" mass="16058">MINQYSKETPTLRLLCSITGGTHAAQWEDITGTTPLTFVNECVSFTTTVSARFWLMDCQQVTEAARFATELYAEAIHVPFMAKFVVFAKRTEPAEGRLRVFCMTDDKMEKTLECQEHFAEVARSRDVEVSAHRGRRGAQGLM</sequence>
<evidence type="ECO:0000256" key="4">
    <source>
        <dbReference type="ARBA" id="ARBA00023136"/>
    </source>
</evidence>
<organism evidence="6 7">
    <name type="scientific">Priapulus caudatus</name>
    <name type="common">Priapulid worm</name>
    <dbReference type="NCBI Taxonomy" id="37621"/>
    <lineage>
        <taxon>Eukaryota</taxon>
        <taxon>Metazoa</taxon>
        <taxon>Ecdysozoa</taxon>
        <taxon>Scalidophora</taxon>
        <taxon>Priapulida</taxon>
        <taxon>Priapulimorpha</taxon>
        <taxon>Priapulimorphida</taxon>
        <taxon>Priapulidae</taxon>
        <taxon>Priapulus</taxon>
    </lineage>
</organism>
<dbReference type="PANTHER" id="PTHR24123">
    <property type="entry name" value="ANKYRIN REPEAT-CONTAINING"/>
    <property type="match status" value="1"/>
</dbReference>
<dbReference type="Gene3D" id="2.60.40.2660">
    <property type="match status" value="1"/>
</dbReference>
<protein>
    <submittedName>
        <fullName evidence="7">Ankyrin-3-like</fullName>
    </submittedName>
</protein>
<evidence type="ECO:0000259" key="5">
    <source>
        <dbReference type="Pfam" id="PF17809"/>
    </source>
</evidence>
<dbReference type="Pfam" id="PF17809">
    <property type="entry name" value="UPA_2"/>
    <property type="match status" value="1"/>
</dbReference>
<keyword evidence="4" id="KW-0472">Membrane</keyword>
<evidence type="ECO:0000313" key="6">
    <source>
        <dbReference type="Proteomes" id="UP000695022"/>
    </source>
</evidence>
<dbReference type="RefSeq" id="XP_014679377.1">
    <property type="nucleotide sequence ID" value="XM_014823891.1"/>
</dbReference>
<keyword evidence="6" id="KW-1185">Reference proteome</keyword>
<feature type="domain" description="Ankyrin UPA" evidence="5">
    <location>
        <begin position="78"/>
        <end position="130"/>
    </location>
</feature>
<evidence type="ECO:0000313" key="7">
    <source>
        <dbReference type="RefSeq" id="XP_014679377.1"/>
    </source>
</evidence>
<evidence type="ECO:0000256" key="2">
    <source>
        <dbReference type="ARBA" id="ARBA00022737"/>
    </source>
</evidence>
<dbReference type="PANTHER" id="PTHR24123:SF141">
    <property type="entry name" value="ANKYRIN 2, ISOFORM U"/>
    <property type="match status" value="1"/>
</dbReference>
<dbReference type="GeneID" id="106819245"/>
<accession>A0ABM1F4K6</accession>
<name>A0ABM1F4K6_PRICU</name>
<gene>
    <name evidence="7" type="primary">LOC106819245</name>
</gene>
<keyword evidence="3" id="KW-0040">ANK repeat</keyword>
<evidence type="ECO:0000256" key="3">
    <source>
        <dbReference type="ARBA" id="ARBA00023043"/>
    </source>
</evidence>
<reference evidence="7" key="1">
    <citation type="submission" date="2025-08" db="UniProtKB">
        <authorList>
            <consortium name="RefSeq"/>
        </authorList>
    </citation>
    <scope>IDENTIFICATION</scope>
</reference>
<comment type="subcellular location">
    <subcellularLocation>
        <location evidence="1">Membrane</location>
    </subcellularLocation>
</comment>